<reference evidence="10" key="2">
    <citation type="submission" date="2021-04" db="EMBL/GenBank/DDBJ databases">
        <authorList>
            <person name="Gilroy R."/>
        </authorList>
    </citation>
    <scope>NUCLEOTIDE SEQUENCE</scope>
    <source>
        <strain evidence="10">ChiSxjej5B17-1746</strain>
    </source>
</reference>
<dbReference type="InterPro" id="IPR023404">
    <property type="entry name" value="rSAM_horseshoe"/>
</dbReference>
<gene>
    <name evidence="10" type="ORF">H9874_02830</name>
</gene>
<dbReference type="GO" id="GO:0051539">
    <property type="term" value="F:4 iron, 4 sulfur cluster binding"/>
    <property type="evidence" value="ECO:0007669"/>
    <property type="project" value="UniProtKB-KW"/>
</dbReference>
<dbReference type="EC" id="2.8.4.-" evidence="10"/>
<dbReference type="Gene3D" id="3.80.30.20">
    <property type="entry name" value="tm_1862 like domain"/>
    <property type="match status" value="1"/>
</dbReference>
<dbReference type="InterPro" id="IPR007197">
    <property type="entry name" value="rSAM"/>
</dbReference>
<dbReference type="InterPro" id="IPR020612">
    <property type="entry name" value="Methylthiotransferase_CS"/>
</dbReference>
<evidence type="ECO:0000256" key="2">
    <source>
        <dbReference type="ARBA" id="ARBA00022485"/>
    </source>
</evidence>
<keyword evidence="5" id="KW-0479">Metal-binding</keyword>
<dbReference type="InterPro" id="IPR058240">
    <property type="entry name" value="rSAM_sf"/>
</dbReference>
<keyword evidence="2" id="KW-0004">4Fe-4S</keyword>
<dbReference type="GO" id="GO:0035597">
    <property type="term" value="F:tRNA-2-methylthio-N(6)-dimethylallyladenosine(37) synthase activity"/>
    <property type="evidence" value="ECO:0007669"/>
    <property type="project" value="TreeGrafter"/>
</dbReference>
<dbReference type="AlphaFoldDB" id="A0A9D1QXW5"/>
<dbReference type="Proteomes" id="UP000824264">
    <property type="component" value="Unassembled WGS sequence"/>
</dbReference>
<comment type="cofactor">
    <cofactor evidence="1">
        <name>[4Fe-4S] cluster</name>
        <dbReference type="ChEBI" id="CHEBI:49883"/>
    </cofactor>
</comment>
<dbReference type="GO" id="GO:0046872">
    <property type="term" value="F:metal ion binding"/>
    <property type="evidence" value="ECO:0007669"/>
    <property type="project" value="UniProtKB-KW"/>
</dbReference>
<keyword evidence="3 10" id="KW-0808">Transferase</keyword>
<evidence type="ECO:0000256" key="5">
    <source>
        <dbReference type="ARBA" id="ARBA00022723"/>
    </source>
</evidence>
<dbReference type="GO" id="GO:0005829">
    <property type="term" value="C:cytosol"/>
    <property type="evidence" value="ECO:0007669"/>
    <property type="project" value="TreeGrafter"/>
</dbReference>
<proteinExistence type="predicted"/>
<dbReference type="SMART" id="SM00729">
    <property type="entry name" value="Elp3"/>
    <property type="match status" value="1"/>
</dbReference>
<dbReference type="Pfam" id="PF04055">
    <property type="entry name" value="Radical_SAM"/>
    <property type="match status" value="1"/>
</dbReference>
<evidence type="ECO:0000259" key="8">
    <source>
        <dbReference type="PROSITE" id="PS51449"/>
    </source>
</evidence>
<dbReference type="Pfam" id="PF00919">
    <property type="entry name" value="UPF0004"/>
    <property type="match status" value="1"/>
</dbReference>
<name>A0A9D1QXW5_9BACT</name>
<protein>
    <submittedName>
        <fullName evidence="10">MiaB/RimO family radical SAM methylthiotransferase</fullName>
        <ecNumber evidence="10">2.8.4.-</ecNumber>
    </submittedName>
</protein>
<evidence type="ECO:0000256" key="3">
    <source>
        <dbReference type="ARBA" id="ARBA00022679"/>
    </source>
</evidence>
<comment type="caution">
    <text evidence="10">The sequence shown here is derived from an EMBL/GenBank/DDBJ whole genome shotgun (WGS) entry which is preliminary data.</text>
</comment>
<dbReference type="SFLD" id="SFLDS00029">
    <property type="entry name" value="Radical_SAM"/>
    <property type="match status" value="1"/>
</dbReference>
<reference evidence="10" key="1">
    <citation type="journal article" date="2021" name="PeerJ">
        <title>Extensive microbial diversity within the chicken gut microbiome revealed by metagenomics and culture.</title>
        <authorList>
            <person name="Gilroy R."/>
            <person name="Ravi A."/>
            <person name="Getino M."/>
            <person name="Pursley I."/>
            <person name="Horton D.L."/>
            <person name="Alikhan N.F."/>
            <person name="Baker D."/>
            <person name="Gharbi K."/>
            <person name="Hall N."/>
            <person name="Watson M."/>
            <person name="Adriaenssens E.M."/>
            <person name="Foster-Nyarko E."/>
            <person name="Jarju S."/>
            <person name="Secka A."/>
            <person name="Antonio M."/>
            <person name="Oren A."/>
            <person name="Chaudhuri R.R."/>
            <person name="La Ragione R."/>
            <person name="Hildebrand F."/>
            <person name="Pallen M.J."/>
        </authorList>
    </citation>
    <scope>NUCLEOTIDE SEQUENCE</scope>
    <source>
        <strain evidence="10">ChiSxjej5B17-1746</strain>
    </source>
</reference>
<dbReference type="PROSITE" id="PS51449">
    <property type="entry name" value="MTTASE_N"/>
    <property type="match status" value="1"/>
</dbReference>
<dbReference type="Gene3D" id="3.40.50.12160">
    <property type="entry name" value="Methylthiotransferase, N-terminal domain"/>
    <property type="match status" value="1"/>
</dbReference>
<feature type="domain" description="Radical SAM core" evidence="9">
    <location>
        <begin position="153"/>
        <end position="394"/>
    </location>
</feature>
<evidence type="ECO:0000256" key="7">
    <source>
        <dbReference type="ARBA" id="ARBA00023014"/>
    </source>
</evidence>
<dbReference type="SFLD" id="SFLDG01082">
    <property type="entry name" value="B12-binding_domain_containing"/>
    <property type="match status" value="1"/>
</dbReference>
<dbReference type="InterPro" id="IPR006638">
    <property type="entry name" value="Elp3/MiaA/NifB-like_rSAM"/>
</dbReference>
<keyword evidence="4" id="KW-0949">S-adenosyl-L-methionine</keyword>
<dbReference type="PROSITE" id="PS01278">
    <property type="entry name" value="MTTASE_RADICAL"/>
    <property type="match status" value="1"/>
</dbReference>
<organism evidence="10 11">
    <name type="scientific">Candidatus Bilophila faecipullorum</name>
    <dbReference type="NCBI Taxonomy" id="2838482"/>
    <lineage>
        <taxon>Bacteria</taxon>
        <taxon>Pseudomonadati</taxon>
        <taxon>Thermodesulfobacteriota</taxon>
        <taxon>Desulfovibrionia</taxon>
        <taxon>Desulfovibrionales</taxon>
        <taxon>Desulfovibrionaceae</taxon>
        <taxon>Bilophila</taxon>
    </lineage>
</organism>
<evidence type="ECO:0000256" key="1">
    <source>
        <dbReference type="ARBA" id="ARBA00001966"/>
    </source>
</evidence>
<evidence type="ECO:0000259" key="9">
    <source>
        <dbReference type="PROSITE" id="PS51918"/>
    </source>
</evidence>
<dbReference type="InterPro" id="IPR005839">
    <property type="entry name" value="Methylthiotransferase"/>
</dbReference>
<accession>A0A9D1QXW5</accession>
<dbReference type="PANTHER" id="PTHR43020:SF2">
    <property type="entry name" value="MITOCHONDRIAL TRNA METHYLTHIOTRANSFERASE CDK5RAP1"/>
    <property type="match status" value="1"/>
</dbReference>
<dbReference type="InterPro" id="IPR013848">
    <property type="entry name" value="Methylthiotransferase_N"/>
</dbReference>
<dbReference type="NCBIfam" id="TIGR00089">
    <property type="entry name" value="MiaB/RimO family radical SAM methylthiotransferase"/>
    <property type="match status" value="1"/>
</dbReference>
<dbReference type="CDD" id="cd01335">
    <property type="entry name" value="Radical_SAM"/>
    <property type="match status" value="1"/>
</dbReference>
<evidence type="ECO:0000313" key="10">
    <source>
        <dbReference type="EMBL" id="HIW78066.1"/>
    </source>
</evidence>
<evidence type="ECO:0000256" key="6">
    <source>
        <dbReference type="ARBA" id="ARBA00023004"/>
    </source>
</evidence>
<keyword evidence="7" id="KW-0411">Iron-sulfur</keyword>
<keyword evidence="6" id="KW-0408">Iron</keyword>
<dbReference type="SUPFAM" id="SSF102114">
    <property type="entry name" value="Radical SAM enzymes"/>
    <property type="match status" value="1"/>
</dbReference>
<feature type="domain" description="MTTase N-terminal" evidence="8">
    <location>
        <begin position="6"/>
        <end position="118"/>
    </location>
</feature>
<dbReference type="InterPro" id="IPR038135">
    <property type="entry name" value="Methylthiotransferase_N_sf"/>
</dbReference>
<sequence>MHDDFWTFCILTFGCKVNQYESQSLREAWKRMGGAETDDPAGANLILLNTCAVTANAVSDARQAVRRLQRDAPGVPIIVTGCAAEVAREELRALPGVAAVFGQDAKSRLLAAPPLALCASELPPETPFPATPEEARARALTRDRSYPPFRIAAFRRARPVLKVQDGCSHGCAYCIVPLTRGPARSRAPQDCLLEARRLLEAGYREIMISGINLRQYAMREEGCADFWDLLAYLDRELAPEWGAGARPDPARFRISSVEPAQLSERGVAVLAASRMVCPHLHLSLQSGSAAVLRAMRRGHYTPEALLEAVGRTAKLWPRFGLGADILMGFPGESEEHVRETLDVVRALPLTYAHVFPYSSRPGTVAAGLPGQIAKAERQERAARVRAVVEAKRAAFWEASLTCGPLLLALDCNESTDAPGQHGVDECYVPCRLDSPLQGSGHSLVAAQPLRADAKGLIVAALPSPALAG</sequence>
<dbReference type="PANTHER" id="PTHR43020">
    <property type="entry name" value="CDK5 REGULATORY SUBUNIT-ASSOCIATED PROTEIN 1"/>
    <property type="match status" value="1"/>
</dbReference>
<evidence type="ECO:0000313" key="11">
    <source>
        <dbReference type="Proteomes" id="UP000824264"/>
    </source>
</evidence>
<dbReference type="EMBL" id="DXGI01000103">
    <property type="protein sequence ID" value="HIW78066.1"/>
    <property type="molecule type" value="Genomic_DNA"/>
</dbReference>
<dbReference type="PROSITE" id="PS51918">
    <property type="entry name" value="RADICAL_SAM"/>
    <property type="match status" value="1"/>
</dbReference>
<evidence type="ECO:0000256" key="4">
    <source>
        <dbReference type="ARBA" id="ARBA00022691"/>
    </source>
</evidence>